<organism evidence="1 2">
    <name type="scientific">Pseudomonas syringae pv. ribicola</name>
    <dbReference type="NCBI Taxonomy" id="55398"/>
    <lineage>
        <taxon>Bacteria</taxon>
        <taxon>Pseudomonadati</taxon>
        <taxon>Pseudomonadota</taxon>
        <taxon>Gammaproteobacteria</taxon>
        <taxon>Pseudomonadales</taxon>
        <taxon>Pseudomonadaceae</taxon>
        <taxon>Pseudomonas</taxon>
    </lineage>
</organism>
<dbReference type="AlphaFoldDB" id="A0A0P9Z4D7"/>
<comment type="caution">
    <text evidence="1">The sequence shown here is derived from an EMBL/GenBank/DDBJ whole genome shotgun (WGS) entry which is preliminary data.</text>
</comment>
<protein>
    <submittedName>
        <fullName evidence="1">Uncharacterized protein</fullName>
    </submittedName>
</protein>
<evidence type="ECO:0000313" key="1">
    <source>
        <dbReference type="EMBL" id="KPY44391.1"/>
    </source>
</evidence>
<name>A0A0P9Z4D7_PSESI</name>
<dbReference type="PATRIC" id="fig|55398.3.peg.687"/>
<accession>A0A0P9Z4D7</accession>
<dbReference type="Proteomes" id="UP000050554">
    <property type="component" value="Unassembled WGS sequence"/>
</dbReference>
<sequence>MNINTVTSYVSTLTSERPFQNREVGNISRDIVAMSIPPENLMLPLKAVRDPNEEFYRYEKAPWLTEHAQGDMDNYLTQISSEFFEVSRQEFLKEEIKRFQESACRMFDDFHDFKQQLSYLNPELAKKHYGFTLGFDEHIKVTDPDGVLTPAEHTYLTEELNKRQPLKDALVNNAKSIMTLLDHYPEKFGTEHTLNLESFSKVIDYGQVFSRNTIGNFMDTIIYQIERNAPKREVVEGAQVDVHV</sequence>
<reference evidence="1 2" key="1">
    <citation type="submission" date="2015-09" db="EMBL/GenBank/DDBJ databases">
        <title>Genome announcement of multiple Pseudomonas syringae strains.</title>
        <authorList>
            <person name="Thakur S."/>
            <person name="Wang P.W."/>
            <person name="Gong Y."/>
            <person name="Weir B.S."/>
            <person name="Guttman D.S."/>
        </authorList>
    </citation>
    <scope>NUCLEOTIDE SEQUENCE [LARGE SCALE GENOMIC DNA]</scope>
    <source>
        <strain evidence="1 2">ICMP3882</strain>
    </source>
</reference>
<gene>
    <name evidence="1" type="ORF">ALO47_00558</name>
</gene>
<dbReference type="EMBL" id="LJRF01000165">
    <property type="protein sequence ID" value="KPY44391.1"/>
    <property type="molecule type" value="Genomic_DNA"/>
</dbReference>
<evidence type="ECO:0000313" key="2">
    <source>
        <dbReference type="Proteomes" id="UP000050554"/>
    </source>
</evidence>
<proteinExistence type="predicted"/>